<feature type="transmembrane region" description="Helical" evidence="8">
    <location>
        <begin position="38"/>
        <end position="62"/>
    </location>
</feature>
<proteinExistence type="inferred from homology"/>
<protein>
    <submittedName>
        <fullName evidence="9">D-alanyl-lipoteichoic acid acyltransferase DltB, MBOAT superfamily</fullName>
    </submittedName>
</protein>
<keyword evidence="4 8" id="KW-0812">Transmembrane</keyword>
<evidence type="ECO:0000256" key="2">
    <source>
        <dbReference type="ARBA" id="ARBA00010323"/>
    </source>
</evidence>
<evidence type="ECO:0000256" key="4">
    <source>
        <dbReference type="ARBA" id="ARBA00022692"/>
    </source>
</evidence>
<dbReference type="PIRSF" id="PIRSF500217">
    <property type="entry name" value="AlgI"/>
    <property type="match status" value="1"/>
</dbReference>
<evidence type="ECO:0000313" key="9">
    <source>
        <dbReference type="EMBL" id="SFP67110.1"/>
    </source>
</evidence>
<dbReference type="PANTHER" id="PTHR13285">
    <property type="entry name" value="ACYLTRANSFERASE"/>
    <property type="match status" value="1"/>
</dbReference>
<dbReference type="InterPro" id="IPR028362">
    <property type="entry name" value="AlgI"/>
</dbReference>
<feature type="transmembrane region" description="Helical" evidence="8">
    <location>
        <begin position="449"/>
        <end position="470"/>
    </location>
</feature>
<feature type="transmembrane region" description="Helical" evidence="8">
    <location>
        <begin position="7"/>
        <end position="26"/>
    </location>
</feature>
<evidence type="ECO:0000313" key="10">
    <source>
        <dbReference type="Proteomes" id="UP000199031"/>
    </source>
</evidence>
<dbReference type="InterPro" id="IPR051085">
    <property type="entry name" value="MB_O-acyltransferase"/>
</dbReference>
<sequence>MLFNSLAFVGFFIIVTSLFFLLPHKYRWLLLLMSSCYFYMSFLPIYILVLGFTIVIDYFAGIFIEKSEGRKRKLFLWLSIITNVGILGFFKYFNFINDNITVLLKLFNFTNPVQDLSFILPIGLSFHTFQAMSYTIEVYRGNQKSERNFGIYALYVMFYPQLVAGPIERPQNIIHQFYEPKKFEYDRVVIGLKIMLWGFFKKLVVADRLGIYVNTVFSNSYHHSGLTLFTASMFFYAQIYCDFSGYSDIAIGSAKVMGYNLMENFRRPLLGTSFADKWYRWHISLYTWFRDYVYTPLARKARRNRFKLLSYVVLIFTLSGLWHGANWTYILWGFSAGLSIVVERIYQDKVRPHKYINRWWLRFFGTIIPAIIGCIMLVFFRAPTVGDAFHILGSILSFKGGNLFKGTPPINFYYCIIAICMLFTVEVIQEYYPKIKLINNNSVVIRYGGYLLAILIILMIGVFNGGQFIYFQF</sequence>
<evidence type="ECO:0000256" key="3">
    <source>
        <dbReference type="ARBA" id="ARBA00022475"/>
    </source>
</evidence>
<dbReference type="InterPro" id="IPR004299">
    <property type="entry name" value="MBOAT_fam"/>
</dbReference>
<dbReference type="EMBL" id="FOXQ01000001">
    <property type="protein sequence ID" value="SFP67110.1"/>
    <property type="molecule type" value="Genomic_DNA"/>
</dbReference>
<feature type="transmembrane region" description="Helical" evidence="8">
    <location>
        <begin position="116"/>
        <end position="136"/>
    </location>
</feature>
<dbReference type="OrthoDB" id="9805788at2"/>
<accession>A0A1I5S8S0</accession>
<gene>
    <name evidence="9" type="ORF">SAMN05444277_101641</name>
</gene>
<feature type="transmembrane region" description="Helical" evidence="8">
    <location>
        <begin position="410"/>
        <end position="428"/>
    </location>
</feature>
<keyword evidence="7 9" id="KW-0808">Transferase</keyword>
<dbReference type="GO" id="GO:0005886">
    <property type="term" value="C:plasma membrane"/>
    <property type="evidence" value="ECO:0007669"/>
    <property type="project" value="UniProtKB-SubCell"/>
</dbReference>
<keyword evidence="10" id="KW-1185">Reference proteome</keyword>
<dbReference type="GO" id="GO:0042121">
    <property type="term" value="P:alginic acid biosynthetic process"/>
    <property type="evidence" value="ECO:0007669"/>
    <property type="project" value="InterPro"/>
</dbReference>
<dbReference type="Proteomes" id="UP000199031">
    <property type="component" value="Unassembled WGS sequence"/>
</dbReference>
<keyword evidence="5 8" id="KW-1133">Transmembrane helix</keyword>
<name>A0A1I5S8S0_9BACT</name>
<feature type="transmembrane region" description="Helical" evidence="8">
    <location>
        <begin position="74"/>
        <end position="96"/>
    </location>
</feature>
<dbReference type="PIRSF" id="PIRSF016636">
    <property type="entry name" value="AlgI_DltB"/>
    <property type="match status" value="1"/>
</dbReference>
<keyword evidence="3 7" id="KW-1003">Cell membrane</keyword>
<evidence type="ECO:0000256" key="8">
    <source>
        <dbReference type="SAM" id="Phobius"/>
    </source>
</evidence>
<feature type="transmembrane region" description="Helical" evidence="8">
    <location>
        <begin position="306"/>
        <end position="323"/>
    </location>
</feature>
<reference evidence="9 10" key="1">
    <citation type="submission" date="2016-10" db="EMBL/GenBank/DDBJ databases">
        <authorList>
            <person name="de Groot N.N."/>
        </authorList>
    </citation>
    <scope>NUCLEOTIDE SEQUENCE [LARGE SCALE GENOMIC DNA]</scope>
    <source>
        <strain evidence="9 10">DSM 28286</strain>
    </source>
</reference>
<dbReference type="AlphaFoldDB" id="A0A1I5S8S0"/>
<evidence type="ECO:0000256" key="6">
    <source>
        <dbReference type="ARBA" id="ARBA00023136"/>
    </source>
</evidence>
<feature type="transmembrane region" description="Helical" evidence="8">
    <location>
        <begin position="329"/>
        <end position="347"/>
    </location>
</feature>
<evidence type="ECO:0000256" key="1">
    <source>
        <dbReference type="ARBA" id="ARBA00004651"/>
    </source>
</evidence>
<evidence type="ECO:0000256" key="5">
    <source>
        <dbReference type="ARBA" id="ARBA00022989"/>
    </source>
</evidence>
<dbReference type="Pfam" id="PF03062">
    <property type="entry name" value="MBOAT"/>
    <property type="match status" value="1"/>
</dbReference>
<dbReference type="GO" id="GO:0016746">
    <property type="term" value="F:acyltransferase activity"/>
    <property type="evidence" value="ECO:0007669"/>
    <property type="project" value="UniProtKB-KW"/>
</dbReference>
<organism evidence="9 10">
    <name type="scientific">Parafilimonas terrae</name>
    <dbReference type="NCBI Taxonomy" id="1465490"/>
    <lineage>
        <taxon>Bacteria</taxon>
        <taxon>Pseudomonadati</taxon>
        <taxon>Bacteroidota</taxon>
        <taxon>Chitinophagia</taxon>
        <taxon>Chitinophagales</taxon>
        <taxon>Chitinophagaceae</taxon>
        <taxon>Parafilimonas</taxon>
    </lineage>
</organism>
<dbReference type="PANTHER" id="PTHR13285:SF18">
    <property type="entry name" value="PROTEIN-CYSTEINE N-PALMITOYLTRANSFERASE RASP"/>
    <property type="match status" value="1"/>
</dbReference>
<evidence type="ECO:0000256" key="7">
    <source>
        <dbReference type="PIRNR" id="PIRNR016636"/>
    </source>
</evidence>
<comment type="subcellular location">
    <subcellularLocation>
        <location evidence="1">Cell membrane</location>
        <topology evidence="1">Multi-pass membrane protein</topology>
    </subcellularLocation>
</comment>
<dbReference type="InterPro" id="IPR024194">
    <property type="entry name" value="Ac/AlaTfrase_AlgI/DltB"/>
</dbReference>
<keyword evidence="7 9" id="KW-0012">Acyltransferase</keyword>
<feature type="transmembrane region" description="Helical" evidence="8">
    <location>
        <begin position="359"/>
        <end position="380"/>
    </location>
</feature>
<keyword evidence="6 7" id="KW-0472">Membrane</keyword>
<comment type="similarity">
    <text evidence="2 7">Belongs to the membrane-bound acyltransferase family.</text>
</comment>
<dbReference type="STRING" id="1465490.SAMN05444277_101641"/>